<dbReference type="Gene3D" id="3.40.50.2300">
    <property type="match status" value="1"/>
</dbReference>
<keyword evidence="6" id="KW-0804">Transcription</keyword>
<dbReference type="CDD" id="cd16922">
    <property type="entry name" value="HATPase_EvgS-ArcB-TorS-like"/>
    <property type="match status" value="1"/>
</dbReference>
<reference evidence="11 12" key="1">
    <citation type="submission" date="2019-02" db="EMBL/GenBank/DDBJ databases">
        <authorList>
            <person name="Goldberg S.R."/>
            <person name="Haltli B.A."/>
            <person name="Correa H."/>
            <person name="Russell K.G."/>
        </authorList>
    </citation>
    <scope>NUCLEOTIDE SEQUENCE [LARGE SCALE GENOMIC DNA]</scope>
    <source>
        <strain evidence="11 12">JCM 16186</strain>
    </source>
</reference>
<evidence type="ECO:0000256" key="5">
    <source>
        <dbReference type="ARBA" id="ARBA00023125"/>
    </source>
</evidence>
<dbReference type="SUPFAM" id="SSF101898">
    <property type="entry name" value="NHL repeat"/>
    <property type="match status" value="1"/>
</dbReference>
<dbReference type="SUPFAM" id="SSF47384">
    <property type="entry name" value="Homodimeric domain of signal transducing histidine kinase"/>
    <property type="match status" value="1"/>
</dbReference>
<dbReference type="SUPFAM" id="SSF52172">
    <property type="entry name" value="CheY-like"/>
    <property type="match status" value="1"/>
</dbReference>
<sequence>MKISILVLWALVFSLQVVQSVAQLRMPVPYKFEHLDVNDGLSHGQVDCILKDSRGYIWIGTSSGLNLFNGYTIQNFINDPRDSTSINSTIILDIYEGPDGNIWINTPQGFNIYNPRLEIFEHDISGYARKYNLIDASITSIVKTDDDIYWFISLGQGVTRYNSQDHTSMHFGEDKEYTIGSNTVASIRQDGNGDIWFIHNNGLLQKVDGESYKVIEQYSYLVDQFEGQTGNFEMITDSDNDLWIYRPFVAKGAFHFKSSNKQFINYTKKSSPIKLNTDLVTGIVEDADGKIWIGTDHGGINVVDKNSKSINYLLHHPEIENSLSHNSIYCLYKDNQDIIWVGTYKKGVNYYHKKIKRFPHFKHSLLAPGSLPYDDVNRFVADYRDNIWIGTNGGGLVYFNRAENTFTQYTAKPGDPKSLSSDVIVSMLIDKYNMLWIGTYQGGLERFDGKQFHHFQADPENASSIADNNIWELFEDSKGTLWVGTLSNGLDRYDRETDKFIHYGLSTTGTDSALHIQYIQALAEDSEGNLWVGGGGGVDIIDLATNKIKRLSEDPDGPYLLPAHTIISLYKDTLGRMWVGTQQGLYVYDKDATLLNMFTSEDGLPHNTILTILEEDHNSLWFSTPNGISNLIIEGANDLSQARFVNYDESDGLQGKVFNENAALKTHKGELIFGGANGFNIFNPKELKINEENPKIVFSDFQLFNKSLRVGEQHEGRPILTKALPFTDKITLKYDENVFSIGFAAIGFLHPGKTKYQYKLEGFDHQWRMADETRRATYTNLDPGSYTFKVISSDGDGTWNERDAASIDIAVLPPFWKTNWAYALYVLVILAILYVVRREILQRERVKFRIEQARREAQQMHELDLLKIRFFTNLSHEFRTPLSLILAPLEKLMANAQSQYQKMQYQMINRNARRLLNLLNQLLDFRKLEVDTIGLHTSEGNIIKFIEESVHSFSDLSENKNVTLHFHCEEGELHVLFDMDKLEKILFNLLSNAFKFTPESGRVDIEVNFHDQEKDMKLVEIKVSDTGIGIPKEQQDRVFERFFRSDVPGSVINQGSGIGLAITREFVKIHGGTIAVESEPGKGTCFTVRIPVEEVGKKAEISQEKLVNNNGLVSDMEYHEPEHDHNEDTPLILLVEDNEDFRFYLKDNLSVHFKVNEARNGKEGWQKTLSCMPDLIVSDLMMPELNGIELCKKLKEDARTSHIPVVLLTADSAEDKQIKTLTLGADDYITKPFNFEILLSRIKNLIQQRKVLQEIYQKKISVQTSEMEIISLDDKLIQNAIKVVEENISDPEFTVEMFSKELGLSRVHLYKKLVSLTGTTPVEFIRNIRLQRAAQFLKESQLTVAEVAYKVGYNNRKYFTKHFKAAYNVPPSAYAASEKE</sequence>
<dbReference type="EMBL" id="SMLW01000593">
    <property type="protein sequence ID" value="MTI26675.1"/>
    <property type="molecule type" value="Genomic_DNA"/>
</dbReference>
<dbReference type="InterPro" id="IPR001789">
    <property type="entry name" value="Sig_transdc_resp-reg_receiver"/>
</dbReference>
<dbReference type="Pfam" id="PF07495">
    <property type="entry name" value="Y_Y_Y"/>
    <property type="match status" value="1"/>
</dbReference>
<dbReference type="PROSITE" id="PS01124">
    <property type="entry name" value="HTH_ARAC_FAMILY_2"/>
    <property type="match status" value="1"/>
</dbReference>
<dbReference type="Pfam" id="PF00072">
    <property type="entry name" value="Response_reg"/>
    <property type="match status" value="1"/>
</dbReference>
<dbReference type="Gene3D" id="1.10.10.60">
    <property type="entry name" value="Homeodomain-like"/>
    <property type="match status" value="1"/>
</dbReference>
<evidence type="ECO:0000313" key="11">
    <source>
        <dbReference type="EMBL" id="MTI26675.1"/>
    </source>
</evidence>
<dbReference type="Gene3D" id="2.60.40.10">
    <property type="entry name" value="Immunoglobulins"/>
    <property type="match status" value="1"/>
</dbReference>
<protein>
    <recommendedName>
        <fullName evidence="2">histidine kinase</fullName>
        <ecNumber evidence="2">2.7.13.3</ecNumber>
    </recommendedName>
</protein>
<dbReference type="InterPro" id="IPR009057">
    <property type="entry name" value="Homeodomain-like_sf"/>
</dbReference>
<comment type="catalytic activity">
    <reaction evidence="1">
        <text>ATP + protein L-histidine = ADP + protein N-phospho-L-histidine.</text>
        <dbReference type="EC" id="2.7.13.3"/>
    </reaction>
</comment>
<evidence type="ECO:0000256" key="1">
    <source>
        <dbReference type="ARBA" id="ARBA00000085"/>
    </source>
</evidence>
<dbReference type="SUPFAM" id="SSF46689">
    <property type="entry name" value="Homeodomain-like"/>
    <property type="match status" value="1"/>
</dbReference>
<dbReference type="CDD" id="cd00082">
    <property type="entry name" value="HisKA"/>
    <property type="match status" value="1"/>
</dbReference>
<feature type="modified residue" description="4-aspartylphosphate" evidence="7">
    <location>
        <position position="1179"/>
    </location>
</feature>
<dbReference type="PANTHER" id="PTHR43547:SF2">
    <property type="entry name" value="HYBRID SIGNAL TRANSDUCTION HISTIDINE KINASE C"/>
    <property type="match status" value="1"/>
</dbReference>
<dbReference type="SMART" id="SM00448">
    <property type="entry name" value="REC"/>
    <property type="match status" value="1"/>
</dbReference>
<evidence type="ECO:0000259" key="10">
    <source>
        <dbReference type="PROSITE" id="PS50110"/>
    </source>
</evidence>
<dbReference type="InterPro" id="IPR011123">
    <property type="entry name" value="Y_Y_Y"/>
</dbReference>
<dbReference type="InterPro" id="IPR003594">
    <property type="entry name" value="HATPase_dom"/>
</dbReference>
<dbReference type="Pfam" id="PF07494">
    <property type="entry name" value="Reg_prop"/>
    <property type="match status" value="6"/>
</dbReference>
<accession>A0ABW9RUF3</accession>
<dbReference type="Gene3D" id="3.30.565.10">
    <property type="entry name" value="Histidine kinase-like ATPase, C-terminal domain"/>
    <property type="match status" value="1"/>
</dbReference>
<dbReference type="InterPro" id="IPR005467">
    <property type="entry name" value="His_kinase_dom"/>
</dbReference>
<dbReference type="SMART" id="SM00388">
    <property type="entry name" value="HisKA"/>
    <property type="match status" value="1"/>
</dbReference>
<dbReference type="PROSITE" id="PS50110">
    <property type="entry name" value="RESPONSE_REGULATORY"/>
    <property type="match status" value="1"/>
</dbReference>
<dbReference type="PROSITE" id="PS50109">
    <property type="entry name" value="HIS_KIN"/>
    <property type="match status" value="1"/>
</dbReference>
<dbReference type="PRINTS" id="PR00344">
    <property type="entry name" value="BCTRLSENSOR"/>
</dbReference>
<dbReference type="Proteomes" id="UP000798808">
    <property type="component" value="Unassembled WGS sequence"/>
</dbReference>
<evidence type="ECO:0000256" key="6">
    <source>
        <dbReference type="ARBA" id="ARBA00023163"/>
    </source>
</evidence>
<dbReference type="PROSITE" id="PS00041">
    <property type="entry name" value="HTH_ARAC_FAMILY_1"/>
    <property type="match status" value="1"/>
</dbReference>
<keyword evidence="3 7" id="KW-0597">Phosphoprotein</keyword>
<dbReference type="InterPro" id="IPR011110">
    <property type="entry name" value="Reg_prop"/>
</dbReference>
<feature type="domain" description="Histidine kinase" evidence="9">
    <location>
        <begin position="873"/>
        <end position="1094"/>
    </location>
</feature>
<keyword evidence="4" id="KW-0805">Transcription regulation</keyword>
<keyword evidence="11" id="KW-0808">Transferase</keyword>
<dbReference type="EC" id="2.7.13.3" evidence="2"/>
<evidence type="ECO:0000256" key="2">
    <source>
        <dbReference type="ARBA" id="ARBA00012438"/>
    </source>
</evidence>
<dbReference type="GO" id="GO:0016301">
    <property type="term" value="F:kinase activity"/>
    <property type="evidence" value="ECO:0007669"/>
    <property type="project" value="UniProtKB-KW"/>
</dbReference>
<dbReference type="InterPro" id="IPR018062">
    <property type="entry name" value="HTH_AraC-typ_CS"/>
</dbReference>
<evidence type="ECO:0000259" key="9">
    <source>
        <dbReference type="PROSITE" id="PS50109"/>
    </source>
</evidence>
<dbReference type="Pfam" id="PF00512">
    <property type="entry name" value="HisKA"/>
    <property type="match status" value="1"/>
</dbReference>
<dbReference type="InterPro" id="IPR003661">
    <property type="entry name" value="HisK_dim/P_dom"/>
</dbReference>
<gene>
    <name evidence="11" type="ORF">E1163_17100</name>
</gene>
<evidence type="ECO:0000313" key="12">
    <source>
        <dbReference type="Proteomes" id="UP000798808"/>
    </source>
</evidence>
<name>A0ABW9RUF3_9BACT</name>
<dbReference type="RefSeq" id="WP_155173686.1">
    <property type="nucleotide sequence ID" value="NZ_BAAAFL010000028.1"/>
</dbReference>
<dbReference type="PANTHER" id="PTHR43547">
    <property type="entry name" value="TWO-COMPONENT HISTIDINE KINASE"/>
    <property type="match status" value="1"/>
</dbReference>
<keyword evidence="11" id="KW-0418">Kinase</keyword>
<evidence type="ECO:0000256" key="3">
    <source>
        <dbReference type="ARBA" id="ARBA00022553"/>
    </source>
</evidence>
<dbReference type="InterPro" id="IPR004358">
    <property type="entry name" value="Sig_transdc_His_kin-like_C"/>
</dbReference>
<dbReference type="Pfam" id="PF12833">
    <property type="entry name" value="HTH_18"/>
    <property type="match status" value="1"/>
</dbReference>
<dbReference type="CDD" id="cd17574">
    <property type="entry name" value="REC_OmpR"/>
    <property type="match status" value="1"/>
</dbReference>
<dbReference type="InterPro" id="IPR018060">
    <property type="entry name" value="HTH_AraC"/>
</dbReference>
<evidence type="ECO:0000259" key="8">
    <source>
        <dbReference type="PROSITE" id="PS01124"/>
    </source>
</evidence>
<evidence type="ECO:0000256" key="4">
    <source>
        <dbReference type="ARBA" id="ARBA00023015"/>
    </source>
</evidence>
<comment type="caution">
    <text evidence="11">The sequence shown here is derived from an EMBL/GenBank/DDBJ whole genome shotgun (WGS) entry which is preliminary data.</text>
</comment>
<proteinExistence type="predicted"/>
<dbReference type="InterPro" id="IPR036097">
    <property type="entry name" value="HisK_dim/P_sf"/>
</dbReference>
<keyword evidence="5" id="KW-0238">DNA-binding</keyword>
<dbReference type="Pfam" id="PF02518">
    <property type="entry name" value="HATPase_c"/>
    <property type="match status" value="1"/>
</dbReference>
<dbReference type="SUPFAM" id="SSF55874">
    <property type="entry name" value="ATPase domain of HSP90 chaperone/DNA topoisomerase II/histidine kinase"/>
    <property type="match status" value="1"/>
</dbReference>
<dbReference type="InterPro" id="IPR036890">
    <property type="entry name" value="HATPase_C_sf"/>
</dbReference>
<dbReference type="InterPro" id="IPR015943">
    <property type="entry name" value="WD40/YVTN_repeat-like_dom_sf"/>
</dbReference>
<keyword evidence="12" id="KW-1185">Reference proteome</keyword>
<dbReference type="SUPFAM" id="SSF63829">
    <property type="entry name" value="Calcium-dependent phosphotriesterase"/>
    <property type="match status" value="2"/>
</dbReference>
<dbReference type="InterPro" id="IPR013783">
    <property type="entry name" value="Ig-like_fold"/>
</dbReference>
<feature type="domain" description="Response regulatory" evidence="10">
    <location>
        <begin position="1131"/>
        <end position="1246"/>
    </location>
</feature>
<evidence type="ECO:0000256" key="7">
    <source>
        <dbReference type="PROSITE-ProRule" id="PRU00169"/>
    </source>
</evidence>
<dbReference type="InterPro" id="IPR011006">
    <property type="entry name" value="CheY-like_superfamily"/>
</dbReference>
<organism evidence="11 12">
    <name type="scientific">Fulvivirga kasyanovii</name>
    <dbReference type="NCBI Taxonomy" id="396812"/>
    <lineage>
        <taxon>Bacteria</taxon>
        <taxon>Pseudomonadati</taxon>
        <taxon>Bacteroidota</taxon>
        <taxon>Cytophagia</taxon>
        <taxon>Cytophagales</taxon>
        <taxon>Fulvivirgaceae</taxon>
        <taxon>Fulvivirga</taxon>
    </lineage>
</organism>
<dbReference type="Gene3D" id="1.10.287.130">
    <property type="match status" value="1"/>
</dbReference>
<feature type="domain" description="HTH araC/xylS-type" evidence="8">
    <location>
        <begin position="1278"/>
        <end position="1377"/>
    </location>
</feature>
<dbReference type="Gene3D" id="2.130.10.10">
    <property type="entry name" value="YVTN repeat-like/Quinoprotein amine dehydrogenase"/>
    <property type="match status" value="2"/>
</dbReference>
<dbReference type="SMART" id="SM00387">
    <property type="entry name" value="HATPase_c"/>
    <property type="match status" value="1"/>
</dbReference>
<dbReference type="SMART" id="SM00342">
    <property type="entry name" value="HTH_ARAC"/>
    <property type="match status" value="1"/>
</dbReference>